<accession>A0A6M0SQ47</accession>
<dbReference type="Proteomes" id="UP000472355">
    <property type="component" value="Unassembled WGS sequence"/>
</dbReference>
<protein>
    <submittedName>
        <fullName evidence="1">DUF2634 domain-containing protein</fullName>
    </submittedName>
</protein>
<comment type="caution">
    <text evidence="1">The sequence shown here is derived from an EMBL/GenBank/DDBJ whole genome shotgun (WGS) entry which is preliminary data.</text>
</comment>
<evidence type="ECO:0000313" key="1">
    <source>
        <dbReference type="EMBL" id="NFA43411.1"/>
    </source>
</evidence>
<dbReference type="EMBL" id="SGKU01000037">
    <property type="protein sequence ID" value="NFA43411.1"/>
    <property type="molecule type" value="Genomic_DNA"/>
</dbReference>
<reference evidence="1 2" key="1">
    <citation type="submission" date="2019-02" db="EMBL/GenBank/DDBJ databases">
        <title>Genome sequencing of Clostridium botulinum clinical isolates.</title>
        <authorList>
            <person name="Brunt J."/>
            <person name="Van Vliet A.H.M."/>
            <person name="Stringer S.C."/>
            <person name="Grant K.A."/>
            <person name="Carter A.C."/>
            <person name="Peck M.W."/>
        </authorList>
    </citation>
    <scope>NUCLEOTIDE SEQUENCE [LARGE SCALE GENOMIC DNA]</scope>
    <source>
        <strain evidence="1 2">H113700579</strain>
    </source>
</reference>
<gene>
    <name evidence="1" type="ORF">EXM65_12715</name>
</gene>
<evidence type="ECO:0000313" key="2">
    <source>
        <dbReference type="Proteomes" id="UP000472355"/>
    </source>
</evidence>
<dbReference type="AlphaFoldDB" id="A0A6M0SQ47"/>
<name>A0A6M0SQ47_CLOBO</name>
<sequence>MLFPENQIQGNENLKLAIENESSKNFGKTFLFDFDQGEFVINDGKLKVIDGKEAVIMWIAKMIKTDKGKCSIYNITDGDYGIRLIDLLDSSSPVGFIYADIQKNITAALMQHPDIFNVSEFVFDRSKRTLIVSFNVTTKYGDITEGVNI</sequence>
<dbReference type="InterPro" id="IPR020288">
    <property type="entry name" value="Sheath_initiator"/>
</dbReference>
<dbReference type="Pfam" id="PF10934">
    <property type="entry name" value="Sheath_initiator"/>
    <property type="match status" value="1"/>
</dbReference>
<organism evidence="1 2">
    <name type="scientific">Clostridium botulinum</name>
    <dbReference type="NCBI Taxonomy" id="1491"/>
    <lineage>
        <taxon>Bacteria</taxon>
        <taxon>Bacillati</taxon>
        <taxon>Bacillota</taxon>
        <taxon>Clostridia</taxon>
        <taxon>Eubacteriales</taxon>
        <taxon>Clostridiaceae</taxon>
        <taxon>Clostridium</taxon>
    </lineage>
</organism>
<proteinExistence type="predicted"/>